<proteinExistence type="inferred from homology"/>
<organism evidence="11 12">
    <name type="scientific">Cnuibacter physcomitrellae</name>
    <dbReference type="NCBI Taxonomy" id="1619308"/>
    <lineage>
        <taxon>Bacteria</taxon>
        <taxon>Bacillati</taxon>
        <taxon>Actinomycetota</taxon>
        <taxon>Actinomycetes</taxon>
        <taxon>Micrococcales</taxon>
        <taxon>Microbacteriaceae</taxon>
        <taxon>Cnuibacter</taxon>
    </lineage>
</organism>
<dbReference type="InterPro" id="IPR014729">
    <property type="entry name" value="Rossmann-like_a/b/a_fold"/>
</dbReference>
<evidence type="ECO:0000256" key="2">
    <source>
        <dbReference type="ARBA" id="ARBA00007723"/>
    </source>
</evidence>
<keyword evidence="12" id="KW-1185">Reference proteome</keyword>
<evidence type="ECO:0000256" key="6">
    <source>
        <dbReference type="ARBA" id="ARBA00022741"/>
    </source>
</evidence>
<evidence type="ECO:0000256" key="10">
    <source>
        <dbReference type="HAMAP-Rule" id="MF_01697"/>
    </source>
</evidence>
<comment type="similarity">
    <text evidence="2 10">Belongs to the class-I aminoacyl-tRNA synthetase family. MshC subfamily.</text>
</comment>
<dbReference type="RefSeq" id="WP_085019453.1">
    <property type="nucleotide sequence ID" value="NZ_BMHD01000001.1"/>
</dbReference>
<reference evidence="11 12" key="1">
    <citation type="submission" date="2017-04" db="EMBL/GenBank/DDBJ databases">
        <authorList>
            <person name="Afonso C.L."/>
            <person name="Miller P.J."/>
            <person name="Scott M.A."/>
            <person name="Spackman E."/>
            <person name="Goraichik I."/>
            <person name="Dimitrov K.M."/>
            <person name="Suarez D.L."/>
            <person name="Swayne D.E."/>
        </authorList>
    </citation>
    <scope>NUCLEOTIDE SEQUENCE [LARGE SCALE GENOMIC DNA]</scope>
    <source>
        <strain evidence="12">XA(T)</strain>
    </source>
</reference>
<dbReference type="PRINTS" id="PR00983">
    <property type="entry name" value="TRNASYNTHCYS"/>
</dbReference>
<keyword evidence="7 10" id="KW-0862">Zinc</keyword>
<feature type="binding site" evidence="10">
    <location>
        <begin position="262"/>
        <end position="264"/>
    </location>
    <ligand>
        <name>L-cysteinyl-5'-AMP</name>
        <dbReference type="ChEBI" id="CHEBI:144924"/>
    </ligand>
</feature>
<evidence type="ECO:0000256" key="4">
    <source>
        <dbReference type="ARBA" id="ARBA00022598"/>
    </source>
</evidence>
<feature type="short sequence motif" description="'ERGGDP' region" evidence="10">
    <location>
        <begin position="200"/>
        <end position="205"/>
    </location>
</feature>
<dbReference type="Pfam" id="PF01406">
    <property type="entry name" value="tRNA-synt_1e"/>
    <property type="match status" value="1"/>
</dbReference>
<feature type="binding site" evidence="10">
    <location>
        <position position="269"/>
    </location>
    <ligand>
        <name>Zn(2+)</name>
        <dbReference type="ChEBI" id="CHEBI:29105"/>
    </ligand>
</feature>
<dbReference type="InterPro" id="IPR032678">
    <property type="entry name" value="tRNA-synt_1_cat_dom"/>
</dbReference>
<accession>A0A1X9LJD8</accession>
<dbReference type="KEGG" id="cphy:B5808_08865"/>
<feature type="short sequence motif" description="'KMSKS' region" evidence="10">
    <location>
        <begin position="301"/>
        <end position="305"/>
    </location>
</feature>
<dbReference type="GO" id="GO:0005524">
    <property type="term" value="F:ATP binding"/>
    <property type="evidence" value="ECO:0007669"/>
    <property type="project" value="UniProtKB-KW"/>
</dbReference>
<keyword evidence="8 10" id="KW-0067">ATP-binding</keyword>
<gene>
    <name evidence="10" type="primary">mshC</name>
    <name evidence="11" type="ORF">B5808_08865</name>
</gene>
<dbReference type="Proteomes" id="UP000192775">
    <property type="component" value="Chromosome"/>
</dbReference>
<dbReference type="Gene3D" id="1.20.120.640">
    <property type="entry name" value="Anticodon-binding domain of a subclass of class I aminoacyl-tRNA synthetases"/>
    <property type="match status" value="1"/>
</dbReference>
<evidence type="ECO:0000256" key="8">
    <source>
        <dbReference type="ARBA" id="ARBA00022840"/>
    </source>
</evidence>
<dbReference type="GO" id="GO:0005829">
    <property type="term" value="C:cytosol"/>
    <property type="evidence" value="ECO:0007669"/>
    <property type="project" value="TreeGrafter"/>
</dbReference>
<protein>
    <recommendedName>
        <fullName evidence="10">L-cysteine:1D-myo-inositol 2-amino-2-deoxy-alpha-D-glucopyranoside ligase</fullName>
        <shortName evidence="10">L-Cys:GlcN-Ins ligase</shortName>
        <ecNumber evidence="10">6.3.1.13</ecNumber>
    </recommendedName>
    <alternativeName>
        <fullName evidence="10">Mycothiol ligase</fullName>
        <shortName evidence="10">MSH ligase</shortName>
    </alternativeName>
</protein>
<evidence type="ECO:0000256" key="1">
    <source>
        <dbReference type="ARBA" id="ARBA00003679"/>
    </source>
</evidence>
<name>A0A1X9LJD8_9MICO</name>
<dbReference type="EMBL" id="CP020715">
    <property type="protein sequence ID" value="ARJ05315.1"/>
    <property type="molecule type" value="Genomic_DNA"/>
</dbReference>
<evidence type="ECO:0000313" key="12">
    <source>
        <dbReference type="Proteomes" id="UP000192775"/>
    </source>
</evidence>
<keyword evidence="5 10" id="KW-0479">Metal-binding</keyword>
<dbReference type="InterPro" id="IPR024909">
    <property type="entry name" value="Cys-tRNA/MSH_ligase"/>
</dbReference>
<dbReference type="GO" id="GO:0010125">
    <property type="term" value="P:mycothiol biosynthetic process"/>
    <property type="evidence" value="ECO:0007669"/>
    <property type="project" value="UniProtKB-UniRule"/>
</dbReference>
<dbReference type="SUPFAM" id="SSF52374">
    <property type="entry name" value="Nucleotidylyl transferase"/>
    <property type="match status" value="1"/>
</dbReference>
<dbReference type="AlphaFoldDB" id="A0A1X9LJD8"/>
<comment type="cofactor">
    <cofactor evidence="10">
        <name>Zn(2+)</name>
        <dbReference type="ChEBI" id="CHEBI:29105"/>
    </cofactor>
    <text evidence="10">Binds 1 zinc ion per subunit.</text>
</comment>
<comment type="subunit">
    <text evidence="3 10">Monomer.</text>
</comment>
<evidence type="ECO:0000256" key="7">
    <source>
        <dbReference type="ARBA" id="ARBA00022833"/>
    </source>
</evidence>
<dbReference type="HAMAP" id="MF_01697">
    <property type="entry name" value="MshC"/>
    <property type="match status" value="1"/>
</dbReference>
<feature type="binding site" evidence="10">
    <location>
        <position position="46"/>
    </location>
    <ligand>
        <name>Zn(2+)</name>
        <dbReference type="ChEBI" id="CHEBI:29105"/>
    </ligand>
</feature>
<dbReference type="EC" id="6.3.1.13" evidence="10"/>
<dbReference type="PANTHER" id="PTHR10890">
    <property type="entry name" value="CYSTEINYL-TRNA SYNTHETASE"/>
    <property type="match status" value="1"/>
</dbReference>
<feature type="binding site" evidence="10">
    <location>
        <position position="244"/>
    </location>
    <ligand>
        <name>Zn(2+)</name>
        <dbReference type="ChEBI" id="CHEBI:29105"/>
    </ligand>
</feature>
<dbReference type="GO" id="GO:0035446">
    <property type="term" value="F:cysteine-glucosaminylinositol ligase activity"/>
    <property type="evidence" value="ECO:0007669"/>
    <property type="project" value="UniProtKB-UniRule"/>
</dbReference>
<dbReference type="PANTHER" id="PTHR10890:SF3">
    <property type="entry name" value="CYSTEINE--TRNA LIGASE, CYTOPLASMIC"/>
    <property type="match status" value="1"/>
</dbReference>
<feature type="binding site" evidence="10">
    <location>
        <begin position="84"/>
        <end position="86"/>
    </location>
    <ligand>
        <name>L-cysteinyl-5'-AMP</name>
        <dbReference type="ChEBI" id="CHEBI:144924"/>
    </ligand>
</feature>
<dbReference type="GO" id="GO:0006423">
    <property type="term" value="P:cysteinyl-tRNA aminoacylation"/>
    <property type="evidence" value="ECO:0007669"/>
    <property type="project" value="TreeGrafter"/>
</dbReference>
<comment type="function">
    <text evidence="1 10">Catalyzes the ATP-dependent condensation of GlcN-Ins and L-cysteine to form L-Cys-GlcN-Ins.</text>
</comment>
<dbReference type="GO" id="GO:0004817">
    <property type="term" value="F:cysteine-tRNA ligase activity"/>
    <property type="evidence" value="ECO:0007669"/>
    <property type="project" value="TreeGrafter"/>
</dbReference>
<keyword evidence="6 10" id="KW-0547">Nucleotide-binding</keyword>
<dbReference type="GO" id="GO:0008270">
    <property type="term" value="F:zinc ion binding"/>
    <property type="evidence" value="ECO:0007669"/>
    <property type="project" value="UniProtKB-UniRule"/>
</dbReference>
<feature type="short sequence motif" description="'HIGH' region" evidence="10">
    <location>
        <begin position="48"/>
        <end position="58"/>
    </location>
</feature>
<feature type="binding site" evidence="10">
    <location>
        <begin position="46"/>
        <end position="49"/>
    </location>
    <ligand>
        <name>L-cysteinyl-5'-AMP</name>
        <dbReference type="ChEBI" id="CHEBI:144924"/>
    </ligand>
</feature>
<dbReference type="InterPro" id="IPR017812">
    <property type="entry name" value="Mycothiol_ligase_MshC"/>
</dbReference>
<sequence>MRSWSRPEIPKLPASDAESVVHLHDDATRGLVEAPGRDGRADLYVCGITPYDATHIGHATTYLAFDTLVRTWIDAGLEVRYTQNITDVDDPLLERAAATEVDWRELAAEQVELFRTDMAALRVIPPDSYVAVTERIDEIAAGVATLRDRGLAYAVPTPDAEVPGAEDLYFDIAAAETTTGWTLGSESDLERPEMETLSRQRGGDPDRPGKRDPLDPLLWRAARADEPSWDSVVGRGRPGWHIECAVIALDSLAHPLSVQGGGGDLVFPHHEFSAAHATGIAGGRFAEINAHGGLVAYQGEKMSKSLGNLVLVSRLRAEGVEASAIRLAVLSHHYRDDWEWFDGDEAVAAERLARWRTAPTIVDDALSGVVAEDTDEADAAVLRSRVRTHLRDDLDTPSALAEFDAWFSVPRTPRARALAAEVLDALLGIRL</sequence>
<evidence type="ECO:0000313" key="11">
    <source>
        <dbReference type="EMBL" id="ARJ05315.1"/>
    </source>
</evidence>
<feature type="binding site" evidence="10">
    <location>
        <position position="295"/>
    </location>
    <ligand>
        <name>L-cysteinyl-5'-AMP</name>
        <dbReference type="ChEBI" id="CHEBI:144924"/>
    </ligand>
</feature>
<keyword evidence="4 10" id="KW-0436">Ligase</keyword>
<dbReference type="NCBIfam" id="TIGR03447">
    <property type="entry name" value="mycothiol_MshC"/>
    <property type="match status" value="1"/>
</dbReference>
<dbReference type="STRING" id="1619308.B5808_08865"/>
<comment type="catalytic activity">
    <reaction evidence="9 10">
        <text>1D-myo-inositol 2-amino-2-deoxy-alpha-D-glucopyranoside + L-cysteine + ATP = 1D-myo-inositol 2-(L-cysteinylamino)-2-deoxy-alpha-D-glucopyranoside + AMP + diphosphate + H(+)</text>
        <dbReference type="Rhea" id="RHEA:26176"/>
        <dbReference type="ChEBI" id="CHEBI:15378"/>
        <dbReference type="ChEBI" id="CHEBI:30616"/>
        <dbReference type="ChEBI" id="CHEBI:33019"/>
        <dbReference type="ChEBI" id="CHEBI:35235"/>
        <dbReference type="ChEBI" id="CHEBI:58886"/>
        <dbReference type="ChEBI" id="CHEBI:58887"/>
        <dbReference type="ChEBI" id="CHEBI:456215"/>
        <dbReference type="EC" id="6.3.1.13"/>
    </reaction>
</comment>
<evidence type="ECO:0000256" key="5">
    <source>
        <dbReference type="ARBA" id="ARBA00022723"/>
    </source>
</evidence>
<evidence type="ECO:0000256" key="9">
    <source>
        <dbReference type="ARBA" id="ARBA00048350"/>
    </source>
</evidence>
<feature type="binding site" evidence="10">
    <location>
        <position position="61"/>
    </location>
    <ligand>
        <name>L-cysteinyl-5'-AMP</name>
        <dbReference type="ChEBI" id="CHEBI:144924"/>
    </ligand>
</feature>
<evidence type="ECO:0000256" key="3">
    <source>
        <dbReference type="ARBA" id="ARBA00011245"/>
    </source>
</evidence>
<feature type="binding site" evidence="10">
    <location>
        <position position="240"/>
    </location>
    <ligand>
        <name>L-cysteinyl-5'-AMP</name>
        <dbReference type="ChEBI" id="CHEBI:144924"/>
    </ligand>
</feature>
<dbReference type="Gene3D" id="3.40.50.620">
    <property type="entry name" value="HUPs"/>
    <property type="match status" value="1"/>
</dbReference>